<dbReference type="InterPro" id="IPR044174">
    <property type="entry name" value="BC10-like"/>
</dbReference>
<organism evidence="7">
    <name type="scientific">Oryza nivara</name>
    <name type="common">Indian wild rice</name>
    <name type="synonym">Oryza sativa f. spontanea</name>
    <dbReference type="NCBI Taxonomy" id="4536"/>
    <lineage>
        <taxon>Eukaryota</taxon>
        <taxon>Viridiplantae</taxon>
        <taxon>Streptophyta</taxon>
        <taxon>Embryophyta</taxon>
        <taxon>Tracheophyta</taxon>
        <taxon>Spermatophyta</taxon>
        <taxon>Magnoliopsida</taxon>
        <taxon>Liliopsida</taxon>
        <taxon>Poales</taxon>
        <taxon>Poaceae</taxon>
        <taxon>BOP clade</taxon>
        <taxon>Oryzoideae</taxon>
        <taxon>Oryzeae</taxon>
        <taxon>Oryzinae</taxon>
        <taxon>Oryza</taxon>
    </lineage>
</organism>
<keyword evidence="5" id="KW-0325">Glycoprotein</keyword>
<feature type="chain" id="PRO_5002362206" evidence="6">
    <location>
        <begin position="23"/>
        <end position="359"/>
    </location>
</feature>
<evidence type="ECO:0000256" key="6">
    <source>
        <dbReference type="SAM" id="SignalP"/>
    </source>
</evidence>
<evidence type="ECO:0000256" key="2">
    <source>
        <dbReference type="ARBA" id="ARBA00022676"/>
    </source>
</evidence>
<dbReference type="STRING" id="4536.A0A0E0HWU0"/>
<dbReference type="GO" id="GO:0016757">
    <property type="term" value="F:glycosyltransferase activity"/>
    <property type="evidence" value="ECO:0007669"/>
    <property type="project" value="UniProtKB-KW"/>
</dbReference>
<dbReference type="eggNOG" id="ENOG502QV1G">
    <property type="taxonomic scope" value="Eukaryota"/>
</dbReference>
<dbReference type="PANTHER" id="PTHR31042">
    <property type="entry name" value="CORE-2/I-BRANCHING BETA-1,6-N-ACETYLGLUCOSAMINYLTRANSFERASE FAMILY PROTEIN-RELATED"/>
    <property type="match status" value="1"/>
</dbReference>
<keyword evidence="3" id="KW-0808">Transferase</keyword>
<dbReference type="Pfam" id="PF02485">
    <property type="entry name" value="Branch"/>
    <property type="match status" value="1"/>
</dbReference>
<evidence type="ECO:0000256" key="5">
    <source>
        <dbReference type="ARBA" id="ARBA00023180"/>
    </source>
</evidence>
<dbReference type="Proteomes" id="UP000006591">
    <property type="component" value="Chromosome 7"/>
</dbReference>
<evidence type="ECO:0000313" key="7">
    <source>
        <dbReference type="EnsemblPlants" id="ONIVA07G02160.1"/>
    </source>
</evidence>
<evidence type="ECO:0000256" key="1">
    <source>
        <dbReference type="ARBA" id="ARBA00004606"/>
    </source>
</evidence>
<reference evidence="7" key="1">
    <citation type="submission" date="2015-04" db="UniProtKB">
        <authorList>
            <consortium name="EnsemblPlants"/>
        </authorList>
    </citation>
    <scope>IDENTIFICATION</scope>
    <source>
        <strain evidence="7">SL10</strain>
    </source>
</reference>
<protein>
    <submittedName>
        <fullName evidence="7">Uncharacterized protein</fullName>
    </submittedName>
</protein>
<comment type="subcellular location">
    <subcellularLocation>
        <location evidence="1">Membrane</location>
        <topology evidence="1">Single-pass type II membrane protein</topology>
    </subcellularLocation>
</comment>
<dbReference type="PANTHER" id="PTHR31042:SF14">
    <property type="entry name" value="OS07G0158800 PROTEIN"/>
    <property type="match status" value="1"/>
</dbReference>
<keyword evidence="6" id="KW-0732">Signal</keyword>
<evidence type="ECO:0000256" key="3">
    <source>
        <dbReference type="ARBA" id="ARBA00022679"/>
    </source>
</evidence>
<feature type="signal peptide" evidence="6">
    <location>
        <begin position="1"/>
        <end position="22"/>
    </location>
</feature>
<dbReference type="OMA" id="RKFRAPC"/>
<keyword evidence="4" id="KW-0472">Membrane</keyword>
<evidence type="ECO:0000313" key="8">
    <source>
        <dbReference type="Proteomes" id="UP000006591"/>
    </source>
</evidence>
<accession>A0A0E0HWU0</accession>
<dbReference type="EnsemblPlants" id="ONIVA07G02160.1">
    <property type="protein sequence ID" value="ONIVA07G02160.1"/>
    <property type="gene ID" value="ONIVA07G02160"/>
</dbReference>
<dbReference type="GO" id="GO:0016020">
    <property type="term" value="C:membrane"/>
    <property type="evidence" value="ECO:0007669"/>
    <property type="project" value="UniProtKB-SubCell"/>
</dbReference>
<evidence type="ECO:0000256" key="4">
    <source>
        <dbReference type="ARBA" id="ARBA00023136"/>
    </source>
</evidence>
<proteinExistence type="predicted"/>
<dbReference type="Gramene" id="ONIVA07G02160.1">
    <property type="protein sequence ID" value="ONIVA07G02160.1"/>
    <property type="gene ID" value="ONIVA07G02160"/>
</dbReference>
<dbReference type="InterPro" id="IPR003406">
    <property type="entry name" value="Glyco_trans_14"/>
</dbReference>
<dbReference type="AlphaFoldDB" id="A0A0E0HWU0"/>
<reference evidence="7" key="2">
    <citation type="submission" date="2018-04" db="EMBL/GenBank/DDBJ databases">
        <title>OnivRS2 (Oryza nivara Reference Sequence Version 2).</title>
        <authorList>
            <person name="Zhang J."/>
            <person name="Kudrna D."/>
            <person name="Lee S."/>
            <person name="Talag J."/>
            <person name="Rajasekar S."/>
            <person name="Welchert J."/>
            <person name="Hsing Y.-I."/>
            <person name="Wing R.A."/>
        </authorList>
    </citation>
    <scope>NUCLEOTIDE SEQUENCE [LARGE SCALE GENOMIC DNA]</scope>
    <source>
        <strain evidence="7">SL10</strain>
    </source>
</reference>
<keyword evidence="8" id="KW-1185">Reference proteome</keyword>
<name>A0A0E0HWU0_ORYNI</name>
<keyword evidence="2" id="KW-0328">Glycosyltransferase</keyword>
<dbReference type="HOGENOM" id="CLU_035559_0_0_1"/>
<sequence length="359" mass="38972">MSSSPLVLTVLLFASLTGLVVLAPRSSSPPATATPSPPVVGDGVGGGGEDGDLALFRRATLDGGEGAAAMAVAEPKVAFLFLTNSELTFAPLWERFFEGHGERLNVYVHADPAARLMMPPTRSFKGRFVAAGPTKRADATLIAAARRLLAAALVDDAANAYFALLSQHCIPVHSFRHLHATLFPPPAAAAAAARRQRRLPSYIEVLDGEPQMASRYAARGEGAMLPEVPFDRFRVGSQFFTLARRHAALVVGERRLWDKFRQPCLDQNACYPEEHYFPTLLDMADPAGVARYTLTHVNWAGSVHGHPHTYTAAEVSAELVADLRRPKKNTTHDYMFARKFSPDCLAPLMDIADAILFND</sequence>